<dbReference type="PROSITE" id="PS50145">
    <property type="entry name" value="ZF_TRAF"/>
    <property type="match status" value="1"/>
</dbReference>
<dbReference type="PANTHER" id="PTHR10131">
    <property type="entry name" value="TNF RECEPTOR ASSOCIATED FACTOR"/>
    <property type="match status" value="1"/>
</dbReference>
<keyword evidence="3 4" id="KW-0862">Zinc</keyword>
<comment type="caution">
    <text evidence="7">The sequence shown here is derived from an EMBL/GenBank/DDBJ whole genome shotgun (WGS) entry which is preliminary data.</text>
</comment>
<gene>
    <name evidence="7" type="ORF">PHJA_000129500</name>
</gene>
<dbReference type="InterPro" id="IPR013083">
    <property type="entry name" value="Znf_RING/FYVE/PHD"/>
</dbReference>
<feature type="compositionally biased region" description="Basic and acidic residues" evidence="5">
    <location>
        <begin position="450"/>
        <end position="466"/>
    </location>
</feature>
<keyword evidence="1 4" id="KW-0479">Metal-binding</keyword>
<evidence type="ECO:0000256" key="5">
    <source>
        <dbReference type="SAM" id="MobiDB-lite"/>
    </source>
</evidence>
<accession>A0A830BCR2</accession>
<organism evidence="7 8">
    <name type="scientific">Phtheirospermum japonicum</name>
    <dbReference type="NCBI Taxonomy" id="374723"/>
    <lineage>
        <taxon>Eukaryota</taxon>
        <taxon>Viridiplantae</taxon>
        <taxon>Streptophyta</taxon>
        <taxon>Embryophyta</taxon>
        <taxon>Tracheophyta</taxon>
        <taxon>Spermatophyta</taxon>
        <taxon>Magnoliopsida</taxon>
        <taxon>eudicotyledons</taxon>
        <taxon>Gunneridae</taxon>
        <taxon>Pentapetalae</taxon>
        <taxon>asterids</taxon>
        <taxon>lamiids</taxon>
        <taxon>Lamiales</taxon>
        <taxon>Orobanchaceae</taxon>
        <taxon>Orobanchaceae incertae sedis</taxon>
        <taxon>Phtheirospermum</taxon>
    </lineage>
</organism>
<dbReference type="Proteomes" id="UP000653305">
    <property type="component" value="Unassembled WGS sequence"/>
</dbReference>
<evidence type="ECO:0000313" key="7">
    <source>
        <dbReference type="EMBL" id="GFP79861.1"/>
    </source>
</evidence>
<evidence type="ECO:0000256" key="3">
    <source>
        <dbReference type="ARBA" id="ARBA00022833"/>
    </source>
</evidence>
<dbReference type="SUPFAM" id="SSF49599">
    <property type="entry name" value="TRAF domain-like"/>
    <property type="match status" value="1"/>
</dbReference>
<feature type="compositionally biased region" description="Polar residues" evidence="5">
    <location>
        <begin position="361"/>
        <end position="387"/>
    </location>
</feature>
<dbReference type="Gene3D" id="3.30.40.10">
    <property type="entry name" value="Zinc/RING finger domain, C3HC4 (zinc finger)"/>
    <property type="match status" value="1"/>
</dbReference>
<keyword evidence="8" id="KW-1185">Reference proteome</keyword>
<reference evidence="7" key="1">
    <citation type="submission" date="2020-07" db="EMBL/GenBank/DDBJ databases">
        <title>Ethylene signaling mediates host invasion by parasitic plants.</title>
        <authorList>
            <person name="Yoshida S."/>
        </authorList>
    </citation>
    <scope>NUCLEOTIDE SEQUENCE</scope>
    <source>
        <strain evidence="7">Okayama</strain>
    </source>
</reference>
<dbReference type="AlphaFoldDB" id="A0A830BCR2"/>
<evidence type="ECO:0000256" key="4">
    <source>
        <dbReference type="PROSITE-ProRule" id="PRU00207"/>
    </source>
</evidence>
<feature type="domain" description="TRAF-type" evidence="6">
    <location>
        <begin position="215"/>
        <end position="272"/>
    </location>
</feature>
<feature type="zinc finger region" description="TRAF-type" evidence="4">
    <location>
        <begin position="215"/>
        <end position="272"/>
    </location>
</feature>
<evidence type="ECO:0000256" key="1">
    <source>
        <dbReference type="ARBA" id="ARBA00022723"/>
    </source>
</evidence>
<keyword evidence="7" id="KW-0675">Receptor</keyword>
<evidence type="ECO:0000259" key="6">
    <source>
        <dbReference type="PROSITE" id="PS50145"/>
    </source>
</evidence>
<dbReference type="EMBL" id="BMAC01000013">
    <property type="protein sequence ID" value="GFP79861.1"/>
    <property type="molecule type" value="Genomic_DNA"/>
</dbReference>
<feature type="compositionally biased region" description="Basic and acidic residues" evidence="5">
    <location>
        <begin position="351"/>
        <end position="360"/>
    </location>
</feature>
<dbReference type="Pfam" id="PF02176">
    <property type="entry name" value="zf-TRAF"/>
    <property type="match status" value="1"/>
</dbReference>
<name>A0A830BCR2_9LAMI</name>
<evidence type="ECO:0000313" key="8">
    <source>
        <dbReference type="Proteomes" id="UP000653305"/>
    </source>
</evidence>
<feature type="region of interest" description="Disordered" evidence="5">
    <location>
        <begin position="426"/>
        <end position="466"/>
    </location>
</feature>
<feature type="compositionally biased region" description="Basic and acidic residues" evidence="5">
    <location>
        <begin position="426"/>
        <end position="441"/>
    </location>
</feature>
<feature type="region of interest" description="Disordered" evidence="5">
    <location>
        <begin position="351"/>
        <end position="401"/>
    </location>
</feature>
<keyword evidence="2 4" id="KW-0863">Zinc-finger</keyword>
<proteinExistence type="predicted"/>
<sequence length="466" mass="52317">MNPPAYGTEFKPVKLEAEEKEAGPLFHCDLYDADIVHKIADEFLLGLASACVDNTTGGLFRTPASVAVGIRREMIEYLVQRSETFVAESIVLDDGAADPSEDPYDIISDFIDDFASSKRNFFSRVSGWLLSEKREDRIDDFAQEMEINGFWLPGRREFVAQTILKNVDFRNAYHCSMSFRSEEDAEEHKTRCGFRTVTCTNEGCNSRFSAAHLEHHDSVCPFKVLECEQNCGESIMRRGMDRHCITVCSMKLVKCTFYAVGCQTSVPQSTVEQHRSDNLELHLLFILQLVHKEASTEDLKGRVEELIKLSSPGKLAAARDARSLTFAIKDLEAKLGPLKFNTTIKSNEEVKNDLTDKKNESSGTCSPTKKVSFEESPTANTESVNSPSKEKETLVESPNNVSVQLESQIPDNKNCVKKSTEEKVAELIEYEHDTSPTKGEDTTDSVAKNENQESTKYKEESKESYN</sequence>
<protein>
    <submittedName>
        <fullName evidence="7">Tnf receptor-associated factor family protein ddb_g0290931</fullName>
    </submittedName>
</protein>
<dbReference type="PANTHER" id="PTHR10131:SF161">
    <property type="entry name" value="F26K24.24 PROTEIN"/>
    <property type="match status" value="1"/>
</dbReference>
<evidence type="ECO:0000256" key="2">
    <source>
        <dbReference type="ARBA" id="ARBA00022771"/>
    </source>
</evidence>
<dbReference type="OrthoDB" id="1737200at2759"/>
<dbReference type="InterPro" id="IPR001293">
    <property type="entry name" value="Znf_TRAF"/>
</dbReference>
<dbReference type="GO" id="GO:0008270">
    <property type="term" value="F:zinc ion binding"/>
    <property type="evidence" value="ECO:0007669"/>
    <property type="project" value="UniProtKB-KW"/>
</dbReference>